<dbReference type="EMBL" id="KN846973">
    <property type="protein sequence ID" value="KIW79018.1"/>
    <property type="molecule type" value="Genomic_DNA"/>
</dbReference>
<evidence type="ECO:0000256" key="4">
    <source>
        <dbReference type="ARBA" id="ARBA00023015"/>
    </source>
</evidence>
<dbReference type="InterPro" id="IPR007219">
    <property type="entry name" value="XnlR_reg_dom"/>
</dbReference>
<dbReference type="PROSITE" id="PS00463">
    <property type="entry name" value="ZN2_CY6_FUNGAL_1"/>
    <property type="match status" value="1"/>
</dbReference>
<dbReference type="AlphaFoldDB" id="A0A0D2GE75"/>
<dbReference type="HOGENOM" id="CLU_012101_0_0_1"/>
<dbReference type="SMART" id="SM00066">
    <property type="entry name" value="GAL4"/>
    <property type="match status" value="1"/>
</dbReference>
<name>A0A0D2GE75_9EURO</name>
<reference evidence="10 11" key="1">
    <citation type="submission" date="2015-01" db="EMBL/GenBank/DDBJ databases">
        <title>The Genome Sequence of Fonsecaea pedrosoi CBS 271.37.</title>
        <authorList>
            <consortium name="The Broad Institute Genomics Platform"/>
            <person name="Cuomo C."/>
            <person name="de Hoog S."/>
            <person name="Gorbushina A."/>
            <person name="Stielow B."/>
            <person name="Teixiera M."/>
            <person name="Abouelleil A."/>
            <person name="Chapman S.B."/>
            <person name="Priest M."/>
            <person name="Young S.K."/>
            <person name="Wortman J."/>
            <person name="Nusbaum C."/>
            <person name="Birren B."/>
        </authorList>
    </citation>
    <scope>NUCLEOTIDE SEQUENCE [LARGE SCALE GENOMIC DNA]</scope>
    <source>
        <strain evidence="10 11">CBS 271.37</strain>
    </source>
</reference>
<evidence type="ECO:0000256" key="1">
    <source>
        <dbReference type="ARBA" id="ARBA00004123"/>
    </source>
</evidence>
<dbReference type="InterPro" id="IPR001138">
    <property type="entry name" value="Zn2Cys6_DnaBD"/>
</dbReference>
<dbReference type="Gene3D" id="4.10.240.10">
    <property type="entry name" value="Zn(2)-C6 fungal-type DNA-binding domain"/>
    <property type="match status" value="1"/>
</dbReference>
<dbReference type="GeneID" id="25308348"/>
<feature type="region of interest" description="Disordered" evidence="8">
    <location>
        <begin position="153"/>
        <end position="172"/>
    </location>
</feature>
<evidence type="ECO:0000256" key="6">
    <source>
        <dbReference type="ARBA" id="ARBA00023163"/>
    </source>
</evidence>
<dbReference type="InterPro" id="IPR036864">
    <property type="entry name" value="Zn2-C6_fun-type_DNA-bd_sf"/>
</dbReference>
<evidence type="ECO:0000256" key="5">
    <source>
        <dbReference type="ARBA" id="ARBA00023125"/>
    </source>
</evidence>
<keyword evidence="11" id="KW-1185">Reference proteome</keyword>
<feature type="domain" description="Zn(2)-C6 fungal-type" evidence="9">
    <location>
        <begin position="11"/>
        <end position="41"/>
    </location>
</feature>
<feature type="compositionally biased region" description="Polar residues" evidence="8">
    <location>
        <begin position="90"/>
        <end position="99"/>
    </location>
</feature>
<accession>A0A0D2GE75</accession>
<dbReference type="OrthoDB" id="189997at2759"/>
<comment type="subcellular location">
    <subcellularLocation>
        <location evidence="1">Nucleus</location>
    </subcellularLocation>
</comment>
<keyword evidence="2" id="KW-0479">Metal-binding</keyword>
<evidence type="ECO:0000256" key="7">
    <source>
        <dbReference type="ARBA" id="ARBA00023242"/>
    </source>
</evidence>
<dbReference type="GO" id="GO:0045944">
    <property type="term" value="P:positive regulation of transcription by RNA polymerase II"/>
    <property type="evidence" value="ECO:0007669"/>
    <property type="project" value="TreeGrafter"/>
</dbReference>
<dbReference type="VEuPathDB" id="FungiDB:Z517_08858"/>
<dbReference type="Pfam" id="PF00172">
    <property type="entry name" value="Zn_clus"/>
    <property type="match status" value="1"/>
</dbReference>
<dbReference type="GO" id="GO:0043565">
    <property type="term" value="F:sequence-specific DNA binding"/>
    <property type="evidence" value="ECO:0007669"/>
    <property type="project" value="TreeGrafter"/>
</dbReference>
<keyword evidence="3" id="KW-0862">Zinc</keyword>
<evidence type="ECO:0000256" key="2">
    <source>
        <dbReference type="ARBA" id="ARBA00022723"/>
    </source>
</evidence>
<dbReference type="RefSeq" id="XP_013282826.1">
    <property type="nucleotide sequence ID" value="XM_013427372.1"/>
</dbReference>
<keyword evidence="7" id="KW-0539">Nucleus</keyword>
<dbReference type="Pfam" id="PF04082">
    <property type="entry name" value="Fungal_trans"/>
    <property type="match status" value="1"/>
</dbReference>
<dbReference type="GO" id="GO:0005634">
    <property type="term" value="C:nucleus"/>
    <property type="evidence" value="ECO:0007669"/>
    <property type="project" value="UniProtKB-SubCell"/>
</dbReference>
<gene>
    <name evidence="10" type="ORF">Z517_08858</name>
</gene>
<feature type="region of interest" description="Disordered" evidence="8">
    <location>
        <begin position="71"/>
        <end position="99"/>
    </location>
</feature>
<sequence>MSPEPSTRPGACERCHRRKARCDKTRPACSSCIKANKACVYTAKEGAIRRQDLERVQQRVRQLEARNKDLVNQLSRSQNQPSPENPPSMSVDSALNTSGSSDEVVNQVSYLSLSAGGDRQFLGSTSGLLLANLLQKNLQTSFPLIANSEARAHEQRPALGKGAAPVAHASSRPPQDVARGLLIAYCNHDHICYPFLDPKTLHAALDAIYSEESYSVYHPVESFFIDMILAIGTAQVYKFDWLNLPDAETHYNRAITHLPVVLGAGGILSLQATLLIAQYRMGSSLYDTSASLWHLVGVAARMCFELGLHKKSTYVSPQSGNVAVDQVQREKMEMMRRCFWCVVAMDRIVSFTLGRPLAVQLDDVDAELPQLDATDATEMANGAFSDESIEAPLSDQRLALFNHIVRYRLICGKILISLHRDTRPVGATIDYFKIREELSHELRTWHRETSALPFLALDAILDPPNTSSFRSREWYDLLYHNGILMLFRPSPTLSDASSNSVTLQHIFESSQAAINLYAELHRSRKINYSWVTLHAVFMAGISYIYALRCHVQNTWRQPSPTNYPRAKLHSSPTIQKVVNDTRACSNVLVAVSERWSTARSCSRVFDRLSDAVLADIIETQTRKPATPIAEPVHQQRIGNVPILGSAISMDLPTPDNDQTWAASFNHMAVDSTLQDCFDDLQSWCNDQYGGDAIAQLSQNWLFGIQDPSSAAF</sequence>
<keyword evidence="6" id="KW-0804">Transcription</keyword>
<evidence type="ECO:0000313" key="10">
    <source>
        <dbReference type="EMBL" id="KIW79018.1"/>
    </source>
</evidence>
<dbReference type="SMART" id="SM00906">
    <property type="entry name" value="Fungal_trans"/>
    <property type="match status" value="1"/>
</dbReference>
<evidence type="ECO:0000256" key="3">
    <source>
        <dbReference type="ARBA" id="ARBA00022833"/>
    </source>
</evidence>
<dbReference type="GO" id="GO:0000981">
    <property type="term" value="F:DNA-binding transcription factor activity, RNA polymerase II-specific"/>
    <property type="evidence" value="ECO:0007669"/>
    <property type="project" value="InterPro"/>
</dbReference>
<keyword evidence="4" id="KW-0805">Transcription regulation</keyword>
<dbReference type="SUPFAM" id="SSF57701">
    <property type="entry name" value="Zn2/Cys6 DNA-binding domain"/>
    <property type="match status" value="1"/>
</dbReference>
<dbReference type="PANTHER" id="PTHR47782">
    <property type="entry name" value="ZN(II)2CYS6 TRANSCRIPTION FACTOR (EUROFUNG)-RELATED"/>
    <property type="match status" value="1"/>
</dbReference>
<proteinExistence type="predicted"/>
<dbReference type="CDD" id="cd00067">
    <property type="entry name" value="GAL4"/>
    <property type="match status" value="1"/>
</dbReference>
<dbReference type="PROSITE" id="PS50048">
    <property type="entry name" value="ZN2_CY6_FUNGAL_2"/>
    <property type="match status" value="1"/>
</dbReference>
<organism evidence="10 11">
    <name type="scientific">Fonsecaea pedrosoi CBS 271.37</name>
    <dbReference type="NCBI Taxonomy" id="1442368"/>
    <lineage>
        <taxon>Eukaryota</taxon>
        <taxon>Fungi</taxon>
        <taxon>Dikarya</taxon>
        <taxon>Ascomycota</taxon>
        <taxon>Pezizomycotina</taxon>
        <taxon>Eurotiomycetes</taxon>
        <taxon>Chaetothyriomycetidae</taxon>
        <taxon>Chaetothyriales</taxon>
        <taxon>Herpotrichiellaceae</taxon>
        <taxon>Fonsecaea</taxon>
    </lineage>
</organism>
<dbReference type="GO" id="GO:0006351">
    <property type="term" value="P:DNA-templated transcription"/>
    <property type="evidence" value="ECO:0007669"/>
    <property type="project" value="InterPro"/>
</dbReference>
<dbReference type="InterPro" id="IPR052202">
    <property type="entry name" value="Yeast_MetPath_Reg"/>
</dbReference>
<dbReference type="Proteomes" id="UP000053029">
    <property type="component" value="Unassembled WGS sequence"/>
</dbReference>
<keyword evidence="5" id="KW-0238">DNA-binding</keyword>
<protein>
    <recommendedName>
        <fullName evidence="9">Zn(2)-C6 fungal-type domain-containing protein</fullName>
    </recommendedName>
</protein>
<evidence type="ECO:0000256" key="8">
    <source>
        <dbReference type="SAM" id="MobiDB-lite"/>
    </source>
</evidence>
<dbReference type="STRING" id="1442368.A0A0D2GE75"/>
<dbReference type="PANTHER" id="PTHR47782:SF12">
    <property type="entry name" value="ZN(II)2CYS6 TRANSCRIPTION FACTOR (EUROFUNG)"/>
    <property type="match status" value="1"/>
</dbReference>
<evidence type="ECO:0000259" key="9">
    <source>
        <dbReference type="PROSITE" id="PS50048"/>
    </source>
</evidence>
<dbReference type="CDD" id="cd12148">
    <property type="entry name" value="fungal_TF_MHR"/>
    <property type="match status" value="1"/>
</dbReference>
<dbReference type="GO" id="GO:0008270">
    <property type="term" value="F:zinc ion binding"/>
    <property type="evidence" value="ECO:0007669"/>
    <property type="project" value="InterPro"/>
</dbReference>
<evidence type="ECO:0000313" key="11">
    <source>
        <dbReference type="Proteomes" id="UP000053029"/>
    </source>
</evidence>